<name>K2K1Z4_HELPX</name>
<evidence type="ECO:0000313" key="1">
    <source>
        <dbReference type="EMBL" id="EKE81678.1"/>
    </source>
</evidence>
<accession>K2K1Z4</accession>
<dbReference type="AlphaFoldDB" id="K2K1Z4"/>
<gene>
    <name evidence="1" type="ORF">OUC_0038</name>
</gene>
<dbReference type="Proteomes" id="UP000002808">
    <property type="component" value="Unassembled WGS sequence"/>
</dbReference>
<organism evidence="1 2">
    <name type="scientific">Helicobacter pylori R018c</name>
    <dbReference type="NCBI Taxonomy" id="1145110"/>
    <lineage>
        <taxon>Bacteria</taxon>
        <taxon>Pseudomonadati</taxon>
        <taxon>Campylobacterota</taxon>
        <taxon>Epsilonproteobacteria</taxon>
        <taxon>Campylobacterales</taxon>
        <taxon>Helicobacteraceae</taxon>
        <taxon>Helicobacter</taxon>
    </lineage>
</organism>
<proteinExistence type="predicted"/>
<dbReference type="PATRIC" id="fig|1145110.4.peg.37"/>
<evidence type="ECO:0000313" key="2">
    <source>
        <dbReference type="Proteomes" id="UP000002808"/>
    </source>
</evidence>
<reference evidence="1 2" key="1">
    <citation type="submission" date="2012-08" db="EMBL/GenBank/DDBJ databases">
        <title>Comparative Sequence Analysis of H. pylori isolates.</title>
        <authorList>
            <person name="Blanchard T.G."/>
            <person name="Czinn S.J."/>
            <person name="McCracken C.M."/>
            <person name="Abolude K.A."/>
            <person name="Shefchek K.S."/>
            <person name="Maroo A.M."/>
            <person name="Santana-Cruz I.S."/>
            <person name="Tallon L.J."/>
            <person name="Ficke F.W.F."/>
        </authorList>
    </citation>
    <scope>NUCLEOTIDE SEQUENCE [LARGE SCALE GENOMIC DNA]</scope>
    <source>
        <strain evidence="1 2">R018c</strain>
    </source>
</reference>
<sequence>MGGVVFKANALKTKKYHEIAFKSVYWQQENFQKESNVSGRIKYKNGSCVRRIVKR</sequence>
<protein>
    <submittedName>
        <fullName evidence="1">Uncharacterized protein</fullName>
    </submittedName>
</protein>
<comment type="caution">
    <text evidence="1">The sequence shown here is derived from an EMBL/GenBank/DDBJ whole genome shotgun (WGS) entry which is preliminary data.</text>
</comment>
<dbReference type="EMBL" id="AMOQ01000001">
    <property type="protein sequence ID" value="EKE81678.1"/>
    <property type="molecule type" value="Genomic_DNA"/>
</dbReference>